<reference evidence="10 12" key="2">
    <citation type="submission" date="2017-02" db="EMBL/GenBank/DDBJ databases">
        <authorList>
            <person name="Peterson S.W."/>
        </authorList>
    </citation>
    <scope>NUCLEOTIDE SEQUENCE [LARGE SCALE GENOMIC DNA]</scope>
    <source>
        <strain evidence="10 12">DSM 9653</strain>
    </source>
</reference>
<keyword evidence="1 8" id="KW-0963">Cytoplasm</keyword>
<evidence type="ECO:0000256" key="2">
    <source>
        <dbReference type="ARBA" id="ARBA00022598"/>
    </source>
</evidence>
<evidence type="ECO:0000256" key="5">
    <source>
        <dbReference type="ARBA" id="ARBA00022801"/>
    </source>
</evidence>
<comment type="catalytic activity">
    <reaction evidence="8">
        <text>L-glutamine + H2O = L-glutamate + NH4(+)</text>
        <dbReference type="Rhea" id="RHEA:15889"/>
        <dbReference type="ChEBI" id="CHEBI:15377"/>
        <dbReference type="ChEBI" id="CHEBI:28938"/>
        <dbReference type="ChEBI" id="CHEBI:29985"/>
        <dbReference type="ChEBI" id="CHEBI:58359"/>
        <dbReference type="EC" id="3.5.1.2"/>
    </reaction>
</comment>
<reference evidence="9 11" key="1">
    <citation type="submission" date="2015-10" db="EMBL/GenBank/DDBJ databases">
        <title>Draft genome of Bosea thiooxidans.</title>
        <authorList>
            <person name="Wang X."/>
        </authorList>
    </citation>
    <scope>NUCLEOTIDE SEQUENCE [LARGE SCALE GENOMIC DNA]</scope>
    <source>
        <strain evidence="9 11">CGMCC 9174</strain>
    </source>
</reference>
<comment type="pathway">
    <text evidence="8">Purine metabolism; IMP biosynthesis via de novo pathway; 5-amino-1-(5-phospho-D-ribosyl)imidazole from N(2)-formyl-N(1)-(5-phospho-D-ribosyl)glycinamide: step 1/2.</text>
</comment>
<dbReference type="EMBL" id="LMAR01000083">
    <property type="protein sequence ID" value="KQK28011.1"/>
    <property type="molecule type" value="Genomic_DNA"/>
</dbReference>
<dbReference type="PROSITE" id="PS51273">
    <property type="entry name" value="GATASE_TYPE_1"/>
    <property type="match status" value="1"/>
</dbReference>
<evidence type="ECO:0000313" key="11">
    <source>
        <dbReference type="Proteomes" id="UP000051562"/>
    </source>
</evidence>
<dbReference type="GO" id="GO:0004359">
    <property type="term" value="F:glutaminase activity"/>
    <property type="evidence" value="ECO:0007669"/>
    <property type="project" value="UniProtKB-EC"/>
</dbReference>
<dbReference type="UniPathway" id="UPA00074">
    <property type="reaction ID" value="UER00128"/>
</dbReference>
<dbReference type="GO" id="GO:0004642">
    <property type="term" value="F:phosphoribosylformylglycinamidine synthase activity"/>
    <property type="evidence" value="ECO:0007669"/>
    <property type="project" value="UniProtKB-UniRule"/>
</dbReference>
<feature type="active site" description="Nucleophile" evidence="8">
    <location>
        <position position="86"/>
    </location>
</feature>
<dbReference type="Proteomes" id="UP000051562">
    <property type="component" value="Unassembled WGS sequence"/>
</dbReference>
<dbReference type="PANTHER" id="PTHR47552:SF1">
    <property type="entry name" value="PHOSPHORIBOSYLFORMYLGLYCINAMIDINE SYNTHASE SUBUNIT PURQ"/>
    <property type="match status" value="1"/>
</dbReference>
<protein>
    <recommendedName>
        <fullName evidence="8">Phosphoribosylformylglycinamidine synthase subunit PurQ</fullName>
        <shortName evidence="8">FGAM synthase</shortName>
        <ecNumber evidence="8">6.3.5.3</ecNumber>
    </recommendedName>
    <alternativeName>
        <fullName evidence="8">Formylglycinamide ribonucleotide amidotransferase subunit I</fullName>
        <shortName evidence="8">FGAR amidotransferase I</shortName>
        <shortName evidence="8">FGAR-AT I</shortName>
    </alternativeName>
    <alternativeName>
        <fullName evidence="8">Glutaminase PurQ</fullName>
        <ecNumber evidence="8">3.5.1.2</ecNumber>
    </alternativeName>
    <alternativeName>
        <fullName evidence="8">Phosphoribosylformylglycinamidine synthase subunit I</fullName>
    </alternativeName>
</protein>
<dbReference type="CDD" id="cd01740">
    <property type="entry name" value="GATase1_FGAR_AT"/>
    <property type="match status" value="1"/>
</dbReference>
<dbReference type="GO" id="GO:0005524">
    <property type="term" value="F:ATP binding"/>
    <property type="evidence" value="ECO:0007669"/>
    <property type="project" value="UniProtKB-KW"/>
</dbReference>
<dbReference type="EC" id="6.3.5.3" evidence="8"/>
<dbReference type="Proteomes" id="UP000190130">
    <property type="component" value="Unassembled WGS sequence"/>
</dbReference>
<organism evidence="9 11">
    <name type="scientific">Bosea thiooxidans</name>
    <dbReference type="NCBI Taxonomy" id="53254"/>
    <lineage>
        <taxon>Bacteria</taxon>
        <taxon>Pseudomonadati</taxon>
        <taxon>Pseudomonadota</taxon>
        <taxon>Alphaproteobacteria</taxon>
        <taxon>Hyphomicrobiales</taxon>
        <taxon>Boseaceae</taxon>
        <taxon>Bosea</taxon>
    </lineage>
</organism>
<evidence type="ECO:0000313" key="9">
    <source>
        <dbReference type="EMBL" id="KQK28011.1"/>
    </source>
</evidence>
<dbReference type="OrthoDB" id="9804441at2"/>
<proteinExistence type="inferred from homology"/>
<dbReference type="RefSeq" id="WP_055730700.1">
    <property type="nucleotide sequence ID" value="NZ_FUYX01000022.1"/>
</dbReference>
<evidence type="ECO:0000313" key="12">
    <source>
        <dbReference type="Proteomes" id="UP000190130"/>
    </source>
</evidence>
<evidence type="ECO:0000256" key="7">
    <source>
        <dbReference type="ARBA" id="ARBA00022962"/>
    </source>
</evidence>
<comment type="function">
    <text evidence="8">Part of the phosphoribosylformylglycinamidine synthase complex involved in the purines biosynthetic pathway. Catalyzes the ATP-dependent conversion of formylglycinamide ribonucleotide (FGAR) and glutamine to yield formylglycinamidine ribonucleotide (FGAM) and glutamate. The FGAM synthase complex is composed of three subunits. PurQ produces an ammonia molecule by converting glutamine to glutamate. PurL transfers the ammonia molecule to FGAR to form FGAM in an ATP-dependent manner. PurS interacts with PurQ and PurL and is thought to assist in the transfer of the ammonia molecule from PurQ to PurL.</text>
</comment>
<dbReference type="SMART" id="SM01211">
    <property type="entry name" value="GATase_5"/>
    <property type="match status" value="1"/>
</dbReference>
<evidence type="ECO:0000256" key="6">
    <source>
        <dbReference type="ARBA" id="ARBA00022840"/>
    </source>
</evidence>
<comment type="subcellular location">
    <subcellularLocation>
        <location evidence="8">Cytoplasm</location>
    </subcellularLocation>
</comment>
<feature type="active site" evidence="8">
    <location>
        <position position="203"/>
    </location>
</feature>
<keyword evidence="2 8" id="KW-0436">Ligase</keyword>
<dbReference type="PIRSF" id="PIRSF001586">
    <property type="entry name" value="FGAM_synth_I"/>
    <property type="match status" value="1"/>
</dbReference>
<feature type="active site" evidence="8">
    <location>
        <position position="205"/>
    </location>
</feature>
<keyword evidence="3 8" id="KW-0547">Nucleotide-binding</keyword>
<keyword evidence="7 8" id="KW-0315">Glutamine amidotransferase</keyword>
<keyword evidence="6 8" id="KW-0067">ATP-binding</keyword>
<dbReference type="Gene3D" id="3.40.50.880">
    <property type="match status" value="1"/>
</dbReference>
<dbReference type="HAMAP" id="MF_00421">
    <property type="entry name" value="PurQ"/>
    <property type="match status" value="1"/>
</dbReference>
<dbReference type="InterPro" id="IPR029062">
    <property type="entry name" value="Class_I_gatase-like"/>
</dbReference>
<keyword evidence="11" id="KW-1185">Reference proteome</keyword>
<accession>A0A0Q3KDZ2</accession>
<dbReference type="NCBIfam" id="NF002957">
    <property type="entry name" value="PRK03619.1"/>
    <property type="match status" value="1"/>
</dbReference>
<evidence type="ECO:0000256" key="3">
    <source>
        <dbReference type="ARBA" id="ARBA00022741"/>
    </source>
</evidence>
<dbReference type="NCBIfam" id="TIGR01737">
    <property type="entry name" value="FGAM_synth_I"/>
    <property type="match status" value="1"/>
</dbReference>
<gene>
    <name evidence="8" type="primary">purQ</name>
    <name evidence="9" type="ORF">ARD30_24000</name>
    <name evidence="10" type="ORF">SAMN05660750_04880</name>
</gene>
<dbReference type="SUPFAM" id="SSF52317">
    <property type="entry name" value="Class I glutamine amidotransferase-like"/>
    <property type="match status" value="1"/>
</dbReference>
<dbReference type="InterPro" id="IPR010075">
    <property type="entry name" value="PRibForGlyAmidine_synth_PurQ"/>
</dbReference>
<evidence type="ECO:0000256" key="1">
    <source>
        <dbReference type="ARBA" id="ARBA00022490"/>
    </source>
</evidence>
<dbReference type="Pfam" id="PF13507">
    <property type="entry name" value="GATase_5"/>
    <property type="match status" value="1"/>
</dbReference>
<comment type="subunit">
    <text evidence="8">Part of the FGAM synthase complex composed of 1 PurL, 1 PurQ and 2 PurS subunits.</text>
</comment>
<evidence type="ECO:0000256" key="4">
    <source>
        <dbReference type="ARBA" id="ARBA00022755"/>
    </source>
</evidence>
<comment type="catalytic activity">
    <reaction evidence="8">
        <text>N(2)-formyl-N(1)-(5-phospho-beta-D-ribosyl)glycinamide + L-glutamine + ATP + H2O = 2-formamido-N(1)-(5-O-phospho-beta-D-ribosyl)acetamidine + L-glutamate + ADP + phosphate + H(+)</text>
        <dbReference type="Rhea" id="RHEA:17129"/>
        <dbReference type="ChEBI" id="CHEBI:15377"/>
        <dbReference type="ChEBI" id="CHEBI:15378"/>
        <dbReference type="ChEBI" id="CHEBI:29985"/>
        <dbReference type="ChEBI" id="CHEBI:30616"/>
        <dbReference type="ChEBI" id="CHEBI:43474"/>
        <dbReference type="ChEBI" id="CHEBI:58359"/>
        <dbReference type="ChEBI" id="CHEBI:147286"/>
        <dbReference type="ChEBI" id="CHEBI:147287"/>
        <dbReference type="ChEBI" id="CHEBI:456216"/>
        <dbReference type="EC" id="6.3.5.3"/>
    </reaction>
</comment>
<name>A0A0Q3KDZ2_9HYPH</name>
<evidence type="ECO:0000256" key="8">
    <source>
        <dbReference type="HAMAP-Rule" id="MF_00421"/>
    </source>
</evidence>
<sequence length="231" mass="24255">MKAAVITFPGSNRDGDVAKALKQAGAEVVHVWHGDTELPQGVDLMVLPGGFSYGDYLRTGAIAGRAHIMDATRAHAARGGYVLGICNGFQIACEAGLLPGILVRNANLKFVCKRQHLKVERNDTAFTRAYAKGQAIDVCIAHGEGNYITDAETLARLEGEGLVAFRYADAQGNVTPEANPNGSLNGIAGIYSPGLNVLGLMPHPENLIDSLVGGTDGRGLFESLVGSRKAA</sequence>
<dbReference type="EMBL" id="FUYX01000022">
    <property type="protein sequence ID" value="SKC15896.1"/>
    <property type="molecule type" value="Genomic_DNA"/>
</dbReference>
<dbReference type="GO" id="GO:0005737">
    <property type="term" value="C:cytoplasm"/>
    <property type="evidence" value="ECO:0007669"/>
    <property type="project" value="UniProtKB-SubCell"/>
</dbReference>
<evidence type="ECO:0000313" key="10">
    <source>
        <dbReference type="EMBL" id="SKC15896.1"/>
    </source>
</evidence>
<keyword evidence="4 8" id="KW-0658">Purine biosynthesis</keyword>
<keyword evidence="5 8" id="KW-0378">Hydrolase</keyword>
<dbReference type="GO" id="GO:0006189">
    <property type="term" value="P:'de novo' IMP biosynthetic process"/>
    <property type="evidence" value="ECO:0007669"/>
    <property type="project" value="UniProtKB-UniRule"/>
</dbReference>
<dbReference type="PANTHER" id="PTHR47552">
    <property type="entry name" value="PHOSPHORIBOSYLFORMYLGLYCINAMIDINE SYNTHASE SUBUNIT PURQ"/>
    <property type="match status" value="1"/>
</dbReference>
<dbReference type="AlphaFoldDB" id="A0A0Q3KDZ2"/>
<dbReference type="EC" id="3.5.1.2" evidence="8"/>
<dbReference type="STRING" id="53254.SAMN05660750_04880"/>